<evidence type="ECO:0000259" key="3">
    <source>
        <dbReference type="Pfam" id="PF05368"/>
    </source>
</evidence>
<name>A0A7Y9EXB6_9MICO</name>
<keyword evidence="5" id="KW-1185">Reference proteome</keyword>
<feature type="domain" description="NmrA-like" evidence="3">
    <location>
        <begin position="3"/>
        <end position="131"/>
    </location>
</feature>
<evidence type="ECO:0000256" key="1">
    <source>
        <dbReference type="ARBA" id="ARBA00006328"/>
    </source>
</evidence>
<evidence type="ECO:0000256" key="2">
    <source>
        <dbReference type="ARBA" id="ARBA00022857"/>
    </source>
</evidence>
<dbReference type="RefSeq" id="WP_179434696.1">
    <property type="nucleotide sequence ID" value="NZ_BAABLC010000004.1"/>
</dbReference>
<accession>A0A7Y9EXB6</accession>
<dbReference type="Proteomes" id="UP000552045">
    <property type="component" value="Unassembled WGS sequence"/>
</dbReference>
<dbReference type="InterPro" id="IPR051164">
    <property type="entry name" value="NmrA-like_oxidored"/>
</dbReference>
<gene>
    <name evidence="4" type="ORF">BKA02_002616</name>
</gene>
<dbReference type="PANTHER" id="PTHR42748:SF3">
    <property type="entry name" value="BLL4366 PROTEIN"/>
    <property type="match status" value="1"/>
</dbReference>
<protein>
    <submittedName>
        <fullName evidence="4">Uncharacterized protein YbjT (DUF2867 family)</fullName>
    </submittedName>
</protein>
<keyword evidence="2" id="KW-0521">NADP</keyword>
<dbReference type="InterPro" id="IPR036291">
    <property type="entry name" value="NAD(P)-bd_dom_sf"/>
</dbReference>
<dbReference type="Pfam" id="PF05368">
    <property type="entry name" value="NmrA"/>
    <property type="match status" value="1"/>
</dbReference>
<dbReference type="AlphaFoldDB" id="A0A7Y9EXB6"/>
<dbReference type="Gene3D" id="3.40.50.720">
    <property type="entry name" value="NAD(P)-binding Rossmann-like Domain"/>
    <property type="match status" value="1"/>
</dbReference>
<comment type="similarity">
    <text evidence="1">Belongs to the NmrA-type oxidoreductase family.</text>
</comment>
<proteinExistence type="inferred from homology"/>
<comment type="caution">
    <text evidence="4">The sequence shown here is derived from an EMBL/GenBank/DDBJ whole genome shotgun (WGS) entry which is preliminary data.</text>
</comment>
<dbReference type="PANTHER" id="PTHR42748">
    <property type="entry name" value="NITROGEN METABOLITE REPRESSION PROTEIN NMRA FAMILY MEMBER"/>
    <property type="match status" value="1"/>
</dbReference>
<dbReference type="EMBL" id="JACCBH010000001">
    <property type="protein sequence ID" value="NYD55561.1"/>
    <property type="molecule type" value="Genomic_DNA"/>
</dbReference>
<evidence type="ECO:0000313" key="4">
    <source>
        <dbReference type="EMBL" id="NYD55561.1"/>
    </source>
</evidence>
<evidence type="ECO:0000313" key="5">
    <source>
        <dbReference type="Proteomes" id="UP000552045"/>
    </source>
</evidence>
<dbReference type="SUPFAM" id="SSF51735">
    <property type="entry name" value="NAD(P)-binding Rossmann-fold domains"/>
    <property type="match status" value="1"/>
</dbReference>
<organism evidence="4 5">
    <name type="scientific">Microbacterium pseudoresistens</name>
    <dbReference type="NCBI Taxonomy" id="640634"/>
    <lineage>
        <taxon>Bacteria</taxon>
        <taxon>Bacillati</taxon>
        <taxon>Actinomycetota</taxon>
        <taxon>Actinomycetes</taxon>
        <taxon>Micrococcales</taxon>
        <taxon>Microbacteriaceae</taxon>
        <taxon>Microbacterium</taxon>
    </lineage>
</organism>
<sequence>MTRIVVVGGTGRIGTRVVDLLRAEGKTVAVASRATGVDLVRGDGLRDVISGADVVIDVSKTDSTDPHEVSEFFSRAGENLASAERAAGVGHHIMLSIVGTSRATAVPFYAAKAGLERAVTMSGVPYTILQATQFFEFADGIALSGFDPHTDTVRLPPVLVQPIAGADVAAALAVLASAPPRMGESELAGPEKFELDDFVRIVLDRGGRRHEIVRDPDGRYFGGLLDRDALLPGADARLAPTRLADWLSSGA</sequence>
<reference evidence="4 5" key="1">
    <citation type="submission" date="2020-07" db="EMBL/GenBank/DDBJ databases">
        <title>Sequencing the genomes of 1000 actinobacteria strains.</title>
        <authorList>
            <person name="Klenk H.-P."/>
        </authorList>
    </citation>
    <scope>NUCLEOTIDE SEQUENCE [LARGE SCALE GENOMIC DNA]</scope>
    <source>
        <strain evidence="4 5">DSM 22185</strain>
    </source>
</reference>
<dbReference type="InterPro" id="IPR008030">
    <property type="entry name" value="NmrA-like"/>
</dbReference>